<dbReference type="KEGG" id="chk:D4L85_25245"/>
<dbReference type="PANTHER" id="PTHR34595">
    <property type="entry name" value="BLR5612 PROTEIN"/>
    <property type="match status" value="1"/>
</dbReference>
<dbReference type="Gene3D" id="3.30.1490.270">
    <property type="match status" value="1"/>
</dbReference>
<dbReference type="InterPro" id="IPR051680">
    <property type="entry name" value="ATP-dep_Glu-Cys_Ligase-2"/>
</dbReference>
<evidence type="ECO:0000313" key="2">
    <source>
        <dbReference type="EMBL" id="AYB33682.1"/>
    </source>
</evidence>
<protein>
    <submittedName>
        <fullName evidence="2">Circularly permuted type 2 ATP-grasp protein</fullName>
    </submittedName>
</protein>
<dbReference type="SUPFAM" id="SSF56059">
    <property type="entry name" value="Glutathione synthetase ATP-binding domain-like"/>
    <property type="match status" value="1"/>
</dbReference>
<dbReference type="EMBL" id="CP032382">
    <property type="protein sequence ID" value="AYB33682.1"/>
    <property type="molecule type" value="Genomic_DNA"/>
</dbReference>
<dbReference type="Proteomes" id="UP000266183">
    <property type="component" value="Chromosome"/>
</dbReference>
<dbReference type="Pfam" id="PF14403">
    <property type="entry name" value="CP_ATPgrasp_2"/>
    <property type="match status" value="1"/>
</dbReference>
<dbReference type="InterPro" id="IPR016450">
    <property type="entry name" value="UCP005522"/>
</dbReference>
<evidence type="ECO:0000259" key="1">
    <source>
        <dbReference type="Pfam" id="PF14403"/>
    </source>
</evidence>
<gene>
    <name evidence="2" type="ORF">D4L85_25245</name>
</gene>
<proteinExistence type="predicted"/>
<organism evidence="2 3">
    <name type="scientific">Chryseolinea soli</name>
    <dbReference type="NCBI Taxonomy" id="2321403"/>
    <lineage>
        <taxon>Bacteria</taxon>
        <taxon>Pseudomonadati</taxon>
        <taxon>Bacteroidota</taxon>
        <taxon>Cytophagia</taxon>
        <taxon>Cytophagales</taxon>
        <taxon>Fulvivirgaceae</taxon>
        <taxon>Chryseolinea</taxon>
    </lineage>
</organism>
<keyword evidence="3" id="KW-1185">Reference proteome</keyword>
<dbReference type="PANTHER" id="PTHR34595:SF7">
    <property type="entry name" value="SLL1039 PROTEIN"/>
    <property type="match status" value="1"/>
</dbReference>
<dbReference type="PIRSF" id="PIRSF005522">
    <property type="entry name" value="UCP005522"/>
    <property type="match status" value="1"/>
</dbReference>
<dbReference type="InterPro" id="IPR025841">
    <property type="entry name" value="CP_ATPgrasp_2"/>
</dbReference>
<sequence length="482" mass="54387">MSATDLFHKYPLIGNTWDEMYDEDRVRTHYQNVFNSLSSIPADELSKKEELARGLFMSQGITFTVYSSGEGIEKIFPFDIIPRIITASEWDLIERGIKQRLRALNLFLKDVYHEQFSLKDGIVPIDLIYSCPHYLREMQGVNVPHDIYVHIAGIDLIRDHDGTFYVLEDNLRTPSGVSYMIENREITKRIFPDLIPQNYVRPVTQYPNILYNNLMALSHGQVSSPTVVLLTPGIYNSAYFEHTTLARLMGIELVEGRDLVVENHKVYMKTTSGLRQVDVIYRRVDDDYLDPLVFNPTSVLGVSGILSAYRKGNVAIVNAVGNGVADDKAVYVYVPEMIRYYLNEEPILKNIPTYQLGKPDEREHVLKNIHKMVVKKTNESGGYGMLMGHAASEAEIEDYKKEILKAPRQFIAQPVISLSNAPCYINGKAQPRRIDLRPFALCGPQGIEIVPGGLTRVALKEGSLVVNSSQGGGSKDTWVLAK</sequence>
<dbReference type="Gene3D" id="3.40.50.11290">
    <property type="match status" value="1"/>
</dbReference>
<dbReference type="OrthoDB" id="9803842at2"/>
<name>A0A385SS21_9BACT</name>
<reference evidence="3" key="1">
    <citation type="submission" date="2018-09" db="EMBL/GenBank/DDBJ databases">
        <title>Chryseolinea sp. KIS68-18 isolated from soil.</title>
        <authorList>
            <person name="Weon H.-Y."/>
            <person name="Kwon S.-W."/>
            <person name="Lee S.A."/>
        </authorList>
    </citation>
    <scope>NUCLEOTIDE SEQUENCE [LARGE SCALE GENOMIC DNA]</scope>
    <source>
        <strain evidence="3">KIS68-18</strain>
    </source>
</reference>
<feature type="domain" description="Circularly permuted ATP-grasp type 2" evidence="1">
    <location>
        <begin position="82"/>
        <end position="458"/>
    </location>
</feature>
<accession>A0A385SS21</accession>
<evidence type="ECO:0000313" key="3">
    <source>
        <dbReference type="Proteomes" id="UP000266183"/>
    </source>
</evidence>
<dbReference type="AlphaFoldDB" id="A0A385SS21"/>